<evidence type="ECO:0000313" key="1">
    <source>
        <dbReference type="EMBL" id="CEP16140.1"/>
    </source>
</evidence>
<dbReference type="InterPro" id="IPR009057">
    <property type="entry name" value="Homeodomain-like_sf"/>
</dbReference>
<evidence type="ECO:0008006" key="3">
    <source>
        <dbReference type="Google" id="ProtNLM"/>
    </source>
</evidence>
<keyword evidence="2" id="KW-1185">Reference proteome</keyword>
<protein>
    <recommendedName>
        <fullName evidence="3">HTH psq-type domain-containing protein</fullName>
    </recommendedName>
</protein>
<gene>
    <name evidence="1" type="primary">PARPA_10385.1 scaffold 40148</name>
</gene>
<dbReference type="Pfam" id="PF13384">
    <property type="entry name" value="HTH_23"/>
    <property type="match status" value="1"/>
</dbReference>
<dbReference type="SUPFAM" id="SSF46689">
    <property type="entry name" value="Homeodomain-like"/>
    <property type="match status" value="1"/>
</dbReference>
<accession>A0A0B7NKS5</accession>
<dbReference type="OrthoDB" id="2284298at2759"/>
<organism evidence="1 2">
    <name type="scientific">Parasitella parasitica</name>
    <dbReference type="NCBI Taxonomy" id="35722"/>
    <lineage>
        <taxon>Eukaryota</taxon>
        <taxon>Fungi</taxon>
        <taxon>Fungi incertae sedis</taxon>
        <taxon>Mucoromycota</taxon>
        <taxon>Mucoromycotina</taxon>
        <taxon>Mucoromycetes</taxon>
        <taxon>Mucorales</taxon>
        <taxon>Mucorineae</taxon>
        <taxon>Mucoraceae</taxon>
        <taxon>Parasitella</taxon>
    </lineage>
</organism>
<reference evidence="1 2" key="1">
    <citation type="submission" date="2014-09" db="EMBL/GenBank/DDBJ databases">
        <authorList>
            <person name="Ellenberger Sabrina"/>
        </authorList>
    </citation>
    <scope>NUCLEOTIDE SEQUENCE [LARGE SCALE GENOMIC DNA]</scope>
    <source>
        <strain evidence="1 2">CBS 412.66</strain>
    </source>
</reference>
<name>A0A0B7NKS5_9FUNG</name>
<dbReference type="AlphaFoldDB" id="A0A0B7NKS5"/>
<dbReference type="Proteomes" id="UP000054107">
    <property type="component" value="Unassembled WGS sequence"/>
</dbReference>
<evidence type="ECO:0000313" key="2">
    <source>
        <dbReference type="Proteomes" id="UP000054107"/>
    </source>
</evidence>
<dbReference type="EMBL" id="LN732853">
    <property type="protein sequence ID" value="CEP16140.1"/>
    <property type="molecule type" value="Genomic_DNA"/>
</dbReference>
<proteinExistence type="predicted"/>
<sequence>MSSSKRKYKKHGVDQVERFIKMLQEEGLSVPKAAAVSGIPRSSAYRILDEFNDGDGHVLPGTTVKPKTPKPKKLLQVHAQFLMALFDKNPSIVLEEVRW</sequence>